<accession>A0A9W6TRB8</accession>
<dbReference type="AlphaFoldDB" id="A0A9W6TRB8"/>
<dbReference type="OrthoDB" id="118177at2759"/>
<keyword evidence="3" id="KW-1185">Reference proteome</keyword>
<feature type="region of interest" description="Disordered" evidence="1">
    <location>
        <begin position="36"/>
        <end position="75"/>
    </location>
</feature>
<gene>
    <name evidence="2" type="ORF">Pfra01_000166100</name>
</gene>
<comment type="caution">
    <text evidence="2">The sequence shown here is derived from an EMBL/GenBank/DDBJ whole genome shotgun (WGS) entry which is preliminary data.</text>
</comment>
<organism evidence="2 3">
    <name type="scientific">Phytophthora fragariaefolia</name>
    <dbReference type="NCBI Taxonomy" id="1490495"/>
    <lineage>
        <taxon>Eukaryota</taxon>
        <taxon>Sar</taxon>
        <taxon>Stramenopiles</taxon>
        <taxon>Oomycota</taxon>
        <taxon>Peronosporomycetes</taxon>
        <taxon>Peronosporales</taxon>
        <taxon>Peronosporaceae</taxon>
        <taxon>Phytophthora</taxon>
    </lineage>
</organism>
<feature type="compositionally biased region" description="Low complexity" evidence="1">
    <location>
        <begin position="54"/>
        <end position="65"/>
    </location>
</feature>
<dbReference type="Proteomes" id="UP001165121">
    <property type="component" value="Unassembled WGS sequence"/>
</dbReference>
<proteinExistence type="predicted"/>
<evidence type="ECO:0000313" key="2">
    <source>
        <dbReference type="EMBL" id="GMF18532.1"/>
    </source>
</evidence>
<evidence type="ECO:0000313" key="3">
    <source>
        <dbReference type="Proteomes" id="UP001165121"/>
    </source>
</evidence>
<reference evidence="2" key="1">
    <citation type="submission" date="2023-04" db="EMBL/GenBank/DDBJ databases">
        <title>Phytophthora fragariaefolia NBRC 109709.</title>
        <authorList>
            <person name="Ichikawa N."/>
            <person name="Sato H."/>
            <person name="Tonouchi N."/>
        </authorList>
    </citation>
    <scope>NUCLEOTIDE SEQUENCE</scope>
    <source>
        <strain evidence="2">NBRC 109709</strain>
    </source>
</reference>
<evidence type="ECO:0000256" key="1">
    <source>
        <dbReference type="SAM" id="MobiDB-lite"/>
    </source>
</evidence>
<dbReference type="EMBL" id="BSXT01000131">
    <property type="protein sequence ID" value="GMF18532.1"/>
    <property type="molecule type" value="Genomic_DNA"/>
</dbReference>
<protein>
    <submittedName>
        <fullName evidence="2">Unnamed protein product</fullName>
    </submittedName>
</protein>
<name>A0A9W6TRB8_9STRA</name>
<sequence>MAEFALNNTTHASTGLTPFFANNARHPRVPALLAVQSSNPPAVSTLGGRERALPPQSVQSSSDPPQSDEPHQETAAEVHVVEGHALHGVTYEDLAAVDAAMPAASTVANFAPKSTPTPIDTATVSELVLHR</sequence>